<organism evidence="3 4">
    <name type="scientific">Parabacteroides hominis</name>
    <dbReference type="NCBI Taxonomy" id="2763057"/>
    <lineage>
        <taxon>Bacteria</taxon>
        <taxon>Pseudomonadati</taxon>
        <taxon>Bacteroidota</taxon>
        <taxon>Bacteroidia</taxon>
        <taxon>Bacteroidales</taxon>
        <taxon>Tannerellaceae</taxon>
        <taxon>Parabacteroides</taxon>
    </lineage>
</organism>
<gene>
    <name evidence="3" type="ORF">H8S65_12160</name>
</gene>
<dbReference type="EMBL" id="JACOOJ010000020">
    <property type="protein sequence ID" value="MBC5633515.1"/>
    <property type="molecule type" value="Genomic_DNA"/>
</dbReference>
<keyword evidence="1" id="KW-0378">Hydrolase</keyword>
<reference evidence="3 4" key="1">
    <citation type="submission" date="2020-08" db="EMBL/GenBank/DDBJ databases">
        <title>Genome public.</title>
        <authorList>
            <person name="Liu C."/>
            <person name="Sun Q."/>
        </authorList>
    </citation>
    <scope>NUCLEOTIDE SEQUENCE [LARGE SCALE GENOMIC DNA]</scope>
    <source>
        <strain evidence="3 4">NSJ-79</strain>
    </source>
</reference>
<evidence type="ECO:0000256" key="1">
    <source>
        <dbReference type="ARBA" id="ARBA00022801"/>
    </source>
</evidence>
<name>A0ABR7DR28_9BACT</name>
<protein>
    <submittedName>
        <fullName evidence="3">Glucosaminidase domain-containing protein</fullName>
    </submittedName>
</protein>
<dbReference type="RefSeq" id="WP_186930222.1">
    <property type="nucleotide sequence ID" value="NZ_JACOOJ010000020.1"/>
</dbReference>
<keyword evidence="4" id="KW-1185">Reference proteome</keyword>
<accession>A0ABR7DR28</accession>
<dbReference type="Proteomes" id="UP000651475">
    <property type="component" value="Unassembled WGS sequence"/>
</dbReference>
<sequence>MKPAQISFVKECLPAALSAGTAFNMNPLVILAQAAFESGWGTSDLAKGFRNYFGLTAYGCSNAYWHGGKTTVKASAYSLDFRRYDTRENSFLDFARLIRNNYRSAWQVSNDPQAYAKEIAYSPYISELNGDNRETYRHSIIQIAQTIQAVMALIAPLSLPSPEGDGKRDG</sequence>
<dbReference type="InterPro" id="IPR002901">
    <property type="entry name" value="MGlyc_endo_b_GlcNAc-like_dom"/>
</dbReference>
<evidence type="ECO:0000313" key="3">
    <source>
        <dbReference type="EMBL" id="MBC5633515.1"/>
    </source>
</evidence>
<feature type="domain" description="Mannosyl-glycoprotein endo-beta-N-acetylglucosamidase-like" evidence="2">
    <location>
        <begin position="14"/>
        <end position="148"/>
    </location>
</feature>
<dbReference type="InterPro" id="IPR051056">
    <property type="entry name" value="Glycosyl_Hydrolase_73"/>
</dbReference>
<dbReference type="PANTHER" id="PTHR33308:SF9">
    <property type="entry name" value="PEPTIDOGLYCAN HYDROLASE FLGJ"/>
    <property type="match status" value="1"/>
</dbReference>
<evidence type="ECO:0000259" key="2">
    <source>
        <dbReference type="Pfam" id="PF01832"/>
    </source>
</evidence>
<dbReference type="PANTHER" id="PTHR33308">
    <property type="entry name" value="PEPTIDOGLYCAN HYDROLASE FLGJ"/>
    <property type="match status" value="1"/>
</dbReference>
<evidence type="ECO:0000313" key="4">
    <source>
        <dbReference type="Proteomes" id="UP000651475"/>
    </source>
</evidence>
<proteinExistence type="predicted"/>
<comment type="caution">
    <text evidence="3">The sequence shown here is derived from an EMBL/GenBank/DDBJ whole genome shotgun (WGS) entry which is preliminary data.</text>
</comment>
<dbReference type="Pfam" id="PF01832">
    <property type="entry name" value="Glucosaminidase"/>
    <property type="match status" value="1"/>
</dbReference>
<dbReference type="Gene3D" id="1.10.530.10">
    <property type="match status" value="1"/>
</dbReference>